<comment type="caution">
    <text evidence="2">The sequence shown here is derived from an EMBL/GenBank/DDBJ whole genome shotgun (WGS) entry which is preliminary data.</text>
</comment>
<keyword evidence="3" id="KW-1185">Reference proteome</keyword>
<dbReference type="RefSeq" id="WP_184173193.1">
    <property type="nucleotide sequence ID" value="NZ_BAABAG010000018.1"/>
</dbReference>
<dbReference type="InterPro" id="IPR016024">
    <property type="entry name" value="ARM-type_fold"/>
</dbReference>
<organism evidence="2 3">
    <name type="scientific">Micrococcus endophyticus</name>
    <dbReference type="NCBI Taxonomy" id="455343"/>
    <lineage>
        <taxon>Bacteria</taxon>
        <taxon>Bacillati</taxon>
        <taxon>Actinomycetota</taxon>
        <taxon>Actinomycetes</taxon>
        <taxon>Micrococcales</taxon>
        <taxon>Micrococcaceae</taxon>
        <taxon>Micrococcus</taxon>
    </lineage>
</organism>
<dbReference type="InterPro" id="IPR011989">
    <property type="entry name" value="ARM-like"/>
</dbReference>
<dbReference type="InterPro" id="IPR000357">
    <property type="entry name" value="HEAT"/>
</dbReference>
<reference evidence="2 3" key="1">
    <citation type="submission" date="2020-08" db="EMBL/GenBank/DDBJ databases">
        <title>Sequencing the genomes of 1000 actinobacteria strains.</title>
        <authorList>
            <person name="Klenk H.-P."/>
        </authorList>
    </citation>
    <scope>NUCLEOTIDE SEQUENCE [LARGE SCALE GENOMIC DNA]</scope>
    <source>
        <strain evidence="2 3">DSM 17945</strain>
    </source>
</reference>
<evidence type="ECO:0000313" key="2">
    <source>
        <dbReference type="EMBL" id="MBB5849573.1"/>
    </source>
</evidence>
<gene>
    <name evidence="2" type="ORF">HDA33_002137</name>
</gene>
<dbReference type="EMBL" id="JACHMW010000001">
    <property type="protein sequence ID" value="MBB5849573.1"/>
    <property type="molecule type" value="Genomic_DNA"/>
</dbReference>
<accession>A0A7W9JKF0</accession>
<protein>
    <submittedName>
        <fullName evidence="2">HEAT repeat protein</fullName>
    </submittedName>
</protein>
<dbReference type="SUPFAM" id="SSF48371">
    <property type="entry name" value="ARM repeat"/>
    <property type="match status" value="1"/>
</dbReference>
<dbReference type="AlphaFoldDB" id="A0A7W9JKF0"/>
<keyword evidence="1" id="KW-0677">Repeat</keyword>
<evidence type="ECO:0000256" key="1">
    <source>
        <dbReference type="ARBA" id="ARBA00022737"/>
    </source>
</evidence>
<dbReference type="Gene3D" id="1.25.10.10">
    <property type="entry name" value="Leucine-rich Repeat Variant"/>
    <property type="match status" value="1"/>
</dbReference>
<sequence>MTAFDRLPLPAEPQTPHDRLRRRVAAAVAERGEAAVAGLAVRLLTGSVTPADVTSGAARALTGDDGDLTAGATGALALGHAWHRSALPALTAALSAPEPDVRSAAHLVLAARAGSLHADVAVDRALVDAVRAGCADPDPQVRASAASALGALAGPQDLEAALPVLTGMVMDVDADLATAAELALDHLAERLDRPDLRVGAEG</sequence>
<dbReference type="Proteomes" id="UP000567246">
    <property type="component" value="Unassembled WGS sequence"/>
</dbReference>
<dbReference type="Pfam" id="PF02985">
    <property type="entry name" value="HEAT"/>
    <property type="match status" value="1"/>
</dbReference>
<name>A0A7W9JKF0_9MICC</name>
<evidence type="ECO:0000313" key="3">
    <source>
        <dbReference type="Proteomes" id="UP000567246"/>
    </source>
</evidence>
<proteinExistence type="predicted"/>